<dbReference type="NCBIfam" id="NF007321">
    <property type="entry name" value="PRK09813.1"/>
    <property type="match status" value="1"/>
</dbReference>
<dbReference type="KEGG" id="pgm:PGRAT_06025"/>
<dbReference type="Proteomes" id="UP000029500">
    <property type="component" value="Chromosome"/>
</dbReference>
<keyword evidence="6" id="KW-1185">Reference proteome</keyword>
<comment type="similarity">
    <text evidence="1">Belongs to the carbohydrate kinase PfkB family.</text>
</comment>
<dbReference type="EMBL" id="CP009287">
    <property type="protein sequence ID" value="AIQ67244.1"/>
    <property type="molecule type" value="Genomic_DNA"/>
</dbReference>
<dbReference type="SUPFAM" id="SSF53613">
    <property type="entry name" value="Ribokinase-like"/>
    <property type="match status" value="1"/>
</dbReference>
<dbReference type="HOGENOM" id="CLU_027634_13_0_9"/>
<evidence type="ECO:0000313" key="6">
    <source>
        <dbReference type="Proteomes" id="UP000029500"/>
    </source>
</evidence>
<dbReference type="PANTHER" id="PTHR43320:SF3">
    <property type="entry name" value="CARBOHYDRATE KINASE PFKB DOMAIN-CONTAINING PROTEIN"/>
    <property type="match status" value="1"/>
</dbReference>
<dbReference type="PANTHER" id="PTHR43320">
    <property type="entry name" value="SUGAR KINASE"/>
    <property type="match status" value="1"/>
</dbReference>
<dbReference type="STRING" id="189425.PGRAT_06025"/>
<feature type="domain" description="Carbohydrate kinase PfkB" evidence="4">
    <location>
        <begin position="3"/>
        <end position="258"/>
    </location>
</feature>
<keyword evidence="3" id="KW-0418">Kinase</keyword>
<evidence type="ECO:0000256" key="1">
    <source>
        <dbReference type="ARBA" id="ARBA00010688"/>
    </source>
</evidence>
<evidence type="ECO:0000259" key="4">
    <source>
        <dbReference type="Pfam" id="PF00294"/>
    </source>
</evidence>
<dbReference type="InterPro" id="IPR011611">
    <property type="entry name" value="PfkB_dom"/>
</dbReference>
<dbReference type="Pfam" id="PF00294">
    <property type="entry name" value="PfkB"/>
    <property type="match status" value="1"/>
</dbReference>
<gene>
    <name evidence="5" type="ORF">PGRAT_06025</name>
</gene>
<evidence type="ECO:0000313" key="5">
    <source>
        <dbReference type="EMBL" id="AIQ67244.1"/>
    </source>
</evidence>
<dbReference type="PROSITE" id="PS00584">
    <property type="entry name" value="PFKB_KINASES_2"/>
    <property type="match status" value="1"/>
</dbReference>
<dbReference type="RefSeq" id="WP_025704803.1">
    <property type="nucleotide sequence ID" value="NZ_CP009287.1"/>
</dbReference>
<accession>A0A089NE26</accession>
<dbReference type="OrthoDB" id="9775849at2"/>
<keyword evidence="2" id="KW-0808">Transferase</keyword>
<dbReference type="GO" id="GO:0016301">
    <property type="term" value="F:kinase activity"/>
    <property type="evidence" value="ECO:0007669"/>
    <property type="project" value="UniProtKB-KW"/>
</dbReference>
<dbReference type="InterPro" id="IPR029056">
    <property type="entry name" value="Ribokinase-like"/>
</dbReference>
<dbReference type="eggNOG" id="COG0524">
    <property type="taxonomic scope" value="Bacteria"/>
</dbReference>
<sequence>MKVVAVGYSCMDVYDNLDKSYPTGNGVDFAINIKKRGIPAAVVSAVGNDAYGEQVAERLQISGIETTHLRVEKGSTAQIHMQLMDNDRVHRNSIDGVMANYYLTEDDFDFIKQHDYIHTDYFGRIYGLLAQFRQAGCKIAFDFSTFLEDKDFELIIPNVDYALFSYSQRDSWIEDKMKRACDQGVRIVVATFGEFGSLAYDGKLFYEGKIIKVENIVNTVGAGDSFFAGFMAGVIKGFPVQECLQEGAKLSAEVIQKFEPY</sequence>
<protein>
    <recommendedName>
        <fullName evidence="4">Carbohydrate kinase PfkB domain-containing protein</fullName>
    </recommendedName>
</protein>
<dbReference type="AlphaFoldDB" id="A0A089NE26"/>
<reference evidence="5 6" key="1">
    <citation type="submission" date="2014-08" db="EMBL/GenBank/DDBJ databases">
        <title>Comparative genomics of the Paenibacillus odorifer group.</title>
        <authorList>
            <person name="den Bakker H.C."/>
            <person name="Tsai Y.-C."/>
            <person name="Martin N."/>
            <person name="Korlach J."/>
            <person name="Wiedmann M."/>
        </authorList>
    </citation>
    <scope>NUCLEOTIDE SEQUENCE [LARGE SCALE GENOMIC DNA]</scope>
    <source>
        <strain evidence="5 6">DSM 15220</strain>
    </source>
</reference>
<dbReference type="InterPro" id="IPR052700">
    <property type="entry name" value="Carb_kinase_PfkB-like"/>
</dbReference>
<organism evidence="5 6">
    <name type="scientific">Paenibacillus graminis</name>
    <dbReference type="NCBI Taxonomy" id="189425"/>
    <lineage>
        <taxon>Bacteria</taxon>
        <taxon>Bacillati</taxon>
        <taxon>Bacillota</taxon>
        <taxon>Bacilli</taxon>
        <taxon>Bacillales</taxon>
        <taxon>Paenibacillaceae</taxon>
        <taxon>Paenibacillus</taxon>
    </lineage>
</organism>
<dbReference type="Gene3D" id="3.40.1190.20">
    <property type="match status" value="1"/>
</dbReference>
<dbReference type="InterPro" id="IPR002173">
    <property type="entry name" value="Carboh/pur_kinase_PfkB_CS"/>
</dbReference>
<proteinExistence type="inferred from homology"/>
<name>A0A089NE26_9BACL</name>
<evidence type="ECO:0000256" key="2">
    <source>
        <dbReference type="ARBA" id="ARBA00022679"/>
    </source>
</evidence>
<evidence type="ECO:0000256" key="3">
    <source>
        <dbReference type="ARBA" id="ARBA00022777"/>
    </source>
</evidence>